<feature type="binding site" evidence="6">
    <location>
        <begin position="16"/>
        <end position="18"/>
    </location>
    <ligand>
        <name>FMN</name>
        <dbReference type="ChEBI" id="CHEBI:58210"/>
    </ligand>
</feature>
<comment type="caution">
    <text evidence="8">The sequence shown here is derived from an EMBL/GenBank/DDBJ whole genome shotgun (WGS) entry which is preliminary data.</text>
</comment>
<comment type="cofactor">
    <cofactor evidence="6">
        <name>FMN</name>
        <dbReference type="ChEBI" id="CHEBI:58210"/>
    </cofactor>
    <text evidence="6">Binds 1 FMN per subunit.</text>
</comment>
<evidence type="ECO:0000256" key="3">
    <source>
        <dbReference type="ARBA" id="ARBA00023002"/>
    </source>
</evidence>
<gene>
    <name evidence="6" type="primary">azoR</name>
    <name evidence="8" type="ORF">BXT89_11730</name>
</gene>
<evidence type="ECO:0000256" key="5">
    <source>
        <dbReference type="ARBA" id="ARBA00048542"/>
    </source>
</evidence>
<comment type="caution">
    <text evidence="6">Lacks conserved residue(s) required for the propagation of feature annotation.</text>
</comment>
<dbReference type="InterPro" id="IPR029039">
    <property type="entry name" value="Flavoprotein-like_sf"/>
</dbReference>
<evidence type="ECO:0000256" key="2">
    <source>
        <dbReference type="ARBA" id="ARBA00022643"/>
    </source>
</evidence>
<dbReference type="EC" id="1.6.5.-" evidence="6"/>
<evidence type="ECO:0000256" key="1">
    <source>
        <dbReference type="ARBA" id="ARBA00022630"/>
    </source>
</evidence>
<dbReference type="EC" id="1.7.1.17" evidence="6"/>
<dbReference type="Gene3D" id="3.40.50.360">
    <property type="match status" value="1"/>
</dbReference>
<dbReference type="Proteomes" id="UP000242847">
    <property type="component" value="Unassembled WGS sequence"/>
</dbReference>
<evidence type="ECO:0000313" key="9">
    <source>
        <dbReference type="Proteomes" id="UP000242847"/>
    </source>
</evidence>
<keyword evidence="9" id="KW-1185">Reference proteome</keyword>
<evidence type="ECO:0000259" key="7">
    <source>
        <dbReference type="Pfam" id="PF02525"/>
    </source>
</evidence>
<evidence type="ECO:0000256" key="4">
    <source>
        <dbReference type="ARBA" id="ARBA00023027"/>
    </source>
</evidence>
<protein>
    <recommendedName>
        <fullName evidence="6">FMN dependent NADH:quinone oxidoreductase</fullName>
        <ecNumber evidence="6">1.6.5.-</ecNumber>
    </recommendedName>
    <alternativeName>
        <fullName evidence="6">Azo-dye reductase</fullName>
    </alternativeName>
    <alternativeName>
        <fullName evidence="6">FMN-dependent NADH-azo compound oxidoreductase</fullName>
    </alternativeName>
    <alternativeName>
        <fullName evidence="6">FMN-dependent NADH-azoreductase</fullName>
        <ecNumber evidence="6">1.7.1.17</ecNumber>
    </alternativeName>
</protein>
<dbReference type="InterPro" id="IPR003680">
    <property type="entry name" value="Flavodoxin_fold"/>
</dbReference>
<accession>A0A1S8DDX7</accession>
<dbReference type="GO" id="GO:0010181">
    <property type="term" value="F:FMN binding"/>
    <property type="evidence" value="ECO:0007669"/>
    <property type="project" value="UniProtKB-UniRule"/>
</dbReference>
<proteinExistence type="inferred from homology"/>
<dbReference type="AlphaFoldDB" id="A0A1S8DDX7"/>
<dbReference type="EMBL" id="MUBC01000024">
    <property type="protein sequence ID" value="ONM43628.1"/>
    <property type="molecule type" value="Genomic_DNA"/>
</dbReference>
<dbReference type="Pfam" id="PF02525">
    <property type="entry name" value="Flavodoxin_2"/>
    <property type="match status" value="1"/>
</dbReference>
<dbReference type="RefSeq" id="WP_083727860.1">
    <property type="nucleotide sequence ID" value="NZ_FOUD01000007.1"/>
</dbReference>
<comment type="catalytic activity">
    <reaction evidence="5">
        <text>N,N-dimethyl-1,4-phenylenediamine + anthranilate + 2 NAD(+) = 2-(4-dimethylaminophenyl)diazenylbenzoate + 2 NADH + 2 H(+)</text>
        <dbReference type="Rhea" id="RHEA:55872"/>
        <dbReference type="ChEBI" id="CHEBI:15378"/>
        <dbReference type="ChEBI" id="CHEBI:15783"/>
        <dbReference type="ChEBI" id="CHEBI:16567"/>
        <dbReference type="ChEBI" id="CHEBI:57540"/>
        <dbReference type="ChEBI" id="CHEBI:57945"/>
        <dbReference type="ChEBI" id="CHEBI:71579"/>
        <dbReference type="EC" id="1.7.1.17"/>
    </reaction>
    <physiologicalReaction direction="right-to-left" evidence="5">
        <dbReference type="Rhea" id="RHEA:55874"/>
    </physiologicalReaction>
</comment>
<dbReference type="InterPro" id="IPR050104">
    <property type="entry name" value="FMN-dep_NADH:Q_OxRdtase_AzoR1"/>
</dbReference>
<feature type="binding site" evidence="6">
    <location>
        <position position="10"/>
    </location>
    <ligand>
        <name>FMN</name>
        <dbReference type="ChEBI" id="CHEBI:58210"/>
    </ligand>
</feature>
<dbReference type="InterPro" id="IPR023048">
    <property type="entry name" value="NADH:quinone_OxRdtase_FMN_depd"/>
</dbReference>
<reference evidence="8 9" key="1">
    <citation type="submission" date="2017-01" db="EMBL/GenBank/DDBJ databases">
        <title>Draft genome sequence of Pseudomonas pachastrellae type strain CCUG 46540T from a deep sea.</title>
        <authorList>
            <person name="Gomila M."/>
            <person name="Mulet M."/>
            <person name="Lalucat J."/>
            <person name="Garcia-Valdes E."/>
        </authorList>
    </citation>
    <scope>NUCLEOTIDE SEQUENCE [LARGE SCALE GENOMIC DNA]</scope>
    <source>
        <strain evidence="8 9">CCUG 46540</strain>
    </source>
</reference>
<dbReference type="GO" id="GO:0016652">
    <property type="term" value="F:oxidoreductase activity, acting on NAD(P)H as acceptor"/>
    <property type="evidence" value="ECO:0007669"/>
    <property type="project" value="UniProtKB-UniRule"/>
</dbReference>
<dbReference type="OrthoDB" id="9787136at2"/>
<keyword evidence="2 6" id="KW-0288">FMN</keyword>
<comment type="subunit">
    <text evidence="6">Homodimer.</text>
</comment>
<comment type="function">
    <text evidence="6">Also exhibits azoreductase activity. Catalyzes the reductive cleavage of the azo bond in aromatic azo compounds to the corresponding amines.</text>
</comment>
<dbReference type="SUPFAM" id="SSF52218">
    <property type="entry name" value="Flavoproteins"/>
    <property type="match status" value="1"/>
</dbReference>
<feature type="binding site" evidence="6">
    <location>
        <begin position="96"/>
        <end position="99"/>
    </location>
    <ligand>
        <name>FMN</name>
        <dbReference type="ChEBI" id="CHEBI:58210"/>
    </ligand>
</feature>
<keyword evidence="4 6" id="KW-0520">NAD</keyword>
<evidence type="ECO:0000313" key="8">
    <source>
        <dbReference type="EMBL" id="ONM43628.1"/>
    </source>
</evidence>
<dbReference type="STRING" id="254161.SAMN05216256_10742"/>
<dbReference type="PANTHER" id="PTHR43741">
    <property type="entry name" value="FMN-DEPENDENT NADH-AZOREDUCTASE 1"/>
    <property type="match status" value="1"/>
</dbReference>
<comment type="catalytic activity">
    <reaction evidence="6">
        <text>2 a quinone + NADH + H(+) = 2 a 1,4-benzosemiquinone + NAD(+)</text>
        <dbReference type="Rhea" id="RHEA:65952"/>
        <dbReference type="ChEBI" id="CHEBI:15378"/>
        <dbReference type="ChEBI" id="CHEBI:57540"/>
        <dbReference type="ChEBI" id="CHEBI:57945"/>
        <dbReference type="ChEBI" id="CHEBI:132124"/>
        <dbReference type="ChEBI" id="CHEBI:134225"/>
    </reaction>
</comment>
<organism evidence="8 9">
    <name type="scientific">Halopseudomonas pachastrellae</name>
    <dbReference type="NCBI Taxonomy" id="254161"/>
    <lineage>
        <taxon>Bacteria</taxon>
        <taxon>Pseudomonadati</taxon>
        <taxon>Pseudomonadota</taxon>
        <taxon>Gammaproteobacteria</taxon>
        <taxon>Pseudomonadales</taxon>
        <taxon>Pseudomonadaceae</taxon>
        <taxon>Halopseudomonas</taxon>
    </lineage>
</organism>
<keyword evidence="1 6" id="KW-0285">Flavoprotein</keyword>
<dbReference type="GO" id="GO:0016655">
    <property type="term" value="F:oxidoreductase activity, acting on NAD(P)H, quinone or similar compound as acceptor"/>
    <property type="evidence" value="ECO:0007669"/>
    <property type="project" value="InterPro"/>
</dbReference>
<dbReference type="PANTHER" id="PTHR43741:SF2">
    <property type="entry name" value="FMN-DEPENDENT NADH:QUINONE OXIDOREDUCTASE"/>
    <property type="match status" value="1"/>
</dbReference>
<sequence length="199" mass="21467">MKKILVVQSSARQEGSLSREYANNLVAQLQAKYPGSWVVARDLGAEAVPHLDATLLGAWMKPAEEQTDAEKAASARSDQLIDELLAADIVVIASSMYNFGMTSTLKAWFDHVLRAGRTFKYTEAGPIGLTPDRKVYVVTARGGRYTGSPLDFQAPHVRQLLGFIGITDVEFVNVEGQSMGPEEAAKGRAEADEALAALA</sequence>
<comment type="function">
    <text evidence="6">Quinone reductase that provides resistance to thiol-specific stress caused by electrophilic quinones.</text>
</comment>
<evidence type="ECO:0000256" key="6">
    <source>
        <dbReference type="HAMAP-Rule" id="MF_01216"/>
    </source>
</evidence>
<name>A0A1S8DDX7_9GAMM</name>
<feature type="domain" description="Flavodoxin-like fold" evidence="7">
    <location>
        <begin position="2"/>
        <end position="197"/>
    </location>
</feature>
<keyword evidence="3 6" id="KW-0560">Oxidoreductase</keyword>
<dbReference type="HAMAP" id="MF_01216">
    <property type="entry name" value="Azoreductase_type1"/>
    <property type="match status" value="1"/>
</dbReference>
<dbReference type="GO" id="GO:0009055">
    <property type="term" value="F:electron transfer activity"/>
    <property type="evidence" value="ECO:0007669"/>
    <property type="project" value="UniProtKB-UniRule"/>
</dbReference>
<comment type="similarity">
    <text evidence="6">Belongs to the azoreductase type 1 family.</text>
</comment>